<keyword evidence="2" id="KW-1185">Reference proteome</keyword>
<gene>
    <name evidence="1" type="ORF">HU718_012295</name>
</gene>
<accession>A0ABX8Q5I0</accession>
<evidence type="ECO:0000313" key="1">
    <source>
        <dbReference type="EMBL" id="QXI08442.1"/>
    </source>
</evidence>
<evidence type="ECO:0008006" key="3">
    <source>
        <dbReference type="Google" id="ProtNLM"/>
    </source>
</evidence>
<sequence length="231" mass="25417">MPFKSLLFQKVLFKKAEKFSPKLINDLNVGLHSLVAAENALIGALADDHQAELVVQHLMVKLLIPNLPSPDLLVQNRAVPLKSHPKKILIPDLIINKLGGKPWGFIELKTLLKDDNLSVSDVHDDLAKLCAYKADYPNAAAIFALVGSRARLFSPTRMSFWSSCNIQYGSKSFGVNKLLPQKIDDDFVAVPCGCASEEGTPDVLSYMWEVLPASKANVLLSSSFTFLAHMM</sequence>
<organism evidence="1 2">
    <name type="scientific">Pseudomonas tensinigenes</name>
    <dbReference type="NCBI Taxonomy" id="2745511"/>
    <lineage>
        <taxon>Bacteria</taxon>
        <taxon>Pseudomonadati</taxon>
        <taxon>Pseudomonadota</taxon>
        <taxon>Gammaproteobacteria</taxon>
        <taxon>Pseudomonadales</taxon>
        <taxon>Pseudomonadaceae</taxon>
        <taxon>Pseudomonas</taxon>
    </lineage>
</organism>
<protein>
    <recommendedName>
        <fullName evidence="3">PD-(D/E)XK nuclease superfamily protein</fullName>
    </recommendedName>
</protein>
<proteinExistence type="predicted"/>
<reference evidence="1 2" key="2">
    <citation type="journal article" date="2021" name="Microorganisms">
        <title>The Ever-Expanding Pseudomonas Genus: Description of 43 New Species and Partition of the Pseudomonas putida Group.</title>
        <authorList>
            <person name="Girard L."/>
            <person name="Lood C."/>
            <person name="Hofte M."/>
            <person name="Vandamme P."/>
            <person name="Rokni-Zadeh H."/>
            <person name="van Noort V."/>
            <person name="Lavigne R."/>
            <person name="De Mot R."/>
        </authorList>
    </citation>
    <scope>NUCLEOTIDE SEQUENCE [LARGE SCALE GENOMIC DNA]</scope>
    <source>
        <strain evidence="1 2">ZA 5.3</strain>
    </source>
</reference>
<dbReference type="Proteomes" id="UP000646386">
    <property type="component" value="Chromosome"/>
</dbReference>
<dbReference type="EMBL" id="CP077089">
    <property type="protein sequence ID" value="QXI08442.1"/>
    <property type="molecule type" value="Genomic_DNA"/>
</dbReference>
<reference evidence="1 2" key="1">
    <citation type="journal article" date="2020" name="Microorganisms">
        <title>Reliable Identification of Environmental Pseudomonas Isolates Using the rpoD Gene.</title>
        <authorList>
            <consortium name="The Broad Institute Genome Sequencing Platform"/>
            <person name="Girard L."/>
            <person name="Lood C."/>
            <person name="Rokni-Zadeh H."/>
            <person name="van Noort V."/>
            <person name="Lavigne R."/>
            <person name="De Mot R."/>
        </authorList>
    </citation>
    <scope>NUCLEOTIDE SEQUENCE [LARGE SCALE GENOMIC DNA]</scope>
    <source>
        <strain evidence="1 2">ZA 5.3</strain>
    </source>
</reference>
<dbReference type="RefSeq" id="WP_150811729.1">
    <property type="nucleotide sequence ID" value="NZ_CP077089.1"/>
</dbReference>
<evidence type="ECO:0000313" key="2">
    <source>
        <dbReference type="Proteomes" id="UP000646386"/>
    </source>
</evidence>
<name>A0ABX8Q5I0_9PSED</name>